<gene>
    <name evidence="2" type="ORF">Q8814_14560</name>
</gene>
<dbReference type="Pfam" id="PF04536">
    <property type="entry name" value="TPM_phosphatase"/>
    <property type="match status" value="1"/>
</dbReference>
<organism evidence="2 3">
    <name type="scientific">Rhodococcus chondri</name>
    <dbReference type="NCBI Taxonomy" id="3065941"/>
    <lineage>
        <taxon>Bacteria</taxon>
        <taxon>Bacillati</taxon>
        <taxon>Actinomycetota</taxon>
        <taxon>Actinomycetes</taxon>
        <taxon>Mycobacteriales</taxon>
        <taxon>Nocardiaceae</taxon>
        <taxon>Rhodococcus</taxon>
    </lineage>
</organism>
<dbReference type="EMBL" id="JAUZMZ010000077">
    <property type="protein sequence ID" value="MEE2033322.1"/>
    <property type="molecule type" value="Genomic_DNA"/>
</dbReference>
<protein>
    <submittedName>
        <fullName evidence="2">TPM domain-containing protein</fullName>
    </submittedName>
</protein>
<name>A0ABU7JU97_9NOCA</name>
<dbReference type="InterPro" id="IPR007621">
    <property type="entry name" value="TPM_dom"/>
</dbReference>
<comment type="caution">
    <text evidence="2">The sequence shown here is derived from an EMBL/GenBank/DDBJ whole genome shotgun (WGS) entry which is preliminary data.</text>
</comment>
<feature type="domain" description="TPM" evidence="1">
    <location>
        <begin position="47"/>
        <end position="87"/>
    </location>
</feature>
<evidence type="ECO:0000259" key="1">
    <source>
        <dbReference type="Pfam" id="PF04536"/>
    </source>
</evidence>
<accession>A0ABU7JU97</accession>
<evidence type="ECO:0000313" key="3">
    <source>
        <dbReference type="Proteomes" id="UP001331936"/>
    </source>
</evidence>
<keyword evidence="3" id="KW-1185">Reference proteome</keyword>
<dbReference type="Gene3D" id="3.10.310.50">
    <property type="match status" value="1"/>
</dbReference>
<feature type="non-terminal residue" evidence="2">
    <location>
        <position position="91"/>
    </location>
</feature>
<reference evidence="2 3" key="1">
    <citation type="submission" date="2023-08" db="EMBL/GenBank/DDBJ databases">
        <authorList>
            <person name="Girao M."/>
            <person name="Carvalho M.F."/>
        </authorList>
    </citation>
    <scope>NUCLEOTIDE SEQUENCE [LARGE SCALE GENOMIC DNA]</scope>
    <source>
        <strain evidence="2 3">CC-R104</strain>
    </source>
</reference>
<evidence type="ECO:0000313" key="2">
    <source>
        <dbReference type="EMBL" id="MEE2033322.1"/>
    </source>
</evidence>
<dbReference type="Proteomes" id="UP001331936">
    <property type="component" value="Unassembled WGS sequence"/>
</dbReference>
<sequence>MAHAPVPHRRPARLVPALLPLLLAAAAWLLIPVAASAEPPSRLPQPITDTAGVLDGDDTARIQQAADALYDEHRLQLWVTYVSTFDGLPYN</sequence>
<proteinExistence type="predicted"/>